<dbReference type="RefSeq" id="WP_199050121.1">
    <property type="nucleotide sequence ID" value="NZ_JAELXT010000017.1"/>
</dbReference>
<evidence type="ECO:0000313" key="6">
    <source>
        <dbReference type="Proteomes" id="UP000620670"/>
    </source>
</evidence>
<evidence type="ECO:0000259" key="4">
    <source>
        <dbReference type="SMART" id="SM00382"/>
    </source>
</evidence>
<evidence type="ECO:0000256" key="3">
    <source>
        <dbReference type="SAM" id="MobiDB-lite"/>
    </source>
</evidence>
<dbReference type="Proteomes" id="UP000620670">
    <property type="component" value="Unassembled WGS sequence"/>
</dbReference>
<dbReference type="InterPro" id="IPR005053">
    <property type="entry name" value="MobA_MobL"/>
</dbReference>
<proteinExistence type="inferred from homology"/>
<protein>
    <submittedName>
        <fullName evidence="5">AAA family ATPase</fullName>
    </submittedName>
</protein>
<feature type="region of interest" description="Disordered" evidence="3">
    <location>
        <begin position="1879"/>
        <end position="2046"/>
    </location>
</feature>
<comment type="caution">
    <text evidence="5">The sequence shown here is derived from an EMBL/GenBank/DDBJ whole genome shotgun (WGS) entry which is preliminary data.</text>
</comment>
<name>A0ABS0Y4D1_9HYPH</name>
<feature type="domain" description="AAA+ ATPase" evidence="4">
    <location>
        <begin position="417"/>
        <end position="753"/>
    </location>
</feature>
<evidence type="ECO:0000313" key="5">
    <source>
        <dbReference type="EMBL" id="MBJ6126900.1"/>
    </source>
</evidence>
<dbReference type="Pfam" id="PF13604">
    <property type="entry name" value="AAA_30"/>
    <property type="match status" value="1"/>
</dbReference>
<dbReference type="InterPro" id="IPR027417">
    <property type="entry name" value="P-loop_NTPase"/>
</dbReference>
<feature type="region of interest" description="Disordered" evidence="3">
    <location>
        <begin position="1275"/>
        <end position="1302"/>
    </location>
</feature>
<reference evidence="6" key="1">
    <citation type="submission" date="2020-12" db="EMBL/GenBank/DDBJ databases">
        <title>Hymenobacter sp.</title>
        <authorList>
            <person name="Kim M.K."/>
        </authorList>
    </citation>
    <scope>NUCLEOTIDE SEQUENCE [LARGE SCALE GENOMIC DNA]</scope>
    <source>
        <strain evidence="6">BT325</strain>
    </source>
</reference>
<feature type="compositionally biased region" description="Basic and acidic residues" evidence="3">
    <location>
        <begin position="1275"/>
        <end position="1287"/>
    </location>
</feature>
<evidence type="ECO:0000256" key="1">
    <source>
        <dbReference type="ARBA" id="ARBA00010873"/>
    </source>
</evidence>
<gene>
    <name evidence="5" type="ORF">JAO75_15945</name>
</gene>
<accession>A0ABS0Y4D1</accession>
<dbReference type="SUPFAM" id="SSF52540">
    <property type="entry name" value="P-loop containing nucleoside triphosphate hydrolases"/>
    <property type="match status" value="2"/>
</dbReference>
<dbReference type="InterPro" id="IPR003593">
    <property type="entry name" value="AAA+_ATPase"/>
</dbReference>
<sequence length="2046" mass="227995">MRTHHLSTHSSLVSRGAGASVAASAAYITRSALTEVKNGQEVAQWDYRKQGLGQVSSALQANSDYATRSGNFTARDDLGFTEILAPVGAPEWVYDRQTLWARVEADEDKWADKHYRRRPELAQKHKESAHLAYKGHISLARELDINGQIEVARQVLKEHFVDRGMVVEWALHVKEGQPHLHFQAAARTLKNGGFLGKYASYSTPEMRREEAIVHLPARALGSFQKELRQRAAASQNAKLAERGINGVHVEHRSFVALGIEFAPQVSNGPGKANEERIAENEERRLANAELVLADPNVVIREAFSNTATLTEGQLRAAIQRRTLDDEHFAPVWERIHSDGIVVCLGEDMRGLQTYTSAEYKQAEVALQASARQLAERNKGLGDDKRAVLESAIAAFQKEKGFSLKAEQKEALGHIASAGDLSVIVGLPGAGKTTLLEAARTYFASLGHNVRGAATAAIAAENLEAEAGIASQTVQKIILSYEAAAKIRSELKDPKMTERHRASMKRRLARFEANHLKAGDVLIVDEAGMVGTREVEILQRHAVAAGARIIHVGDPEQLSSVSAGHALRLLKHEHGAAFLREITRQKESDLKASYAMVEGRVGEAIAHYEGKGQLHFCQTKGEAISQLVDHYVSERLAADADGLPKWQRGMLITANRNADVEAINASIRARLREAGLLGAEAELFGRRFAIGDEVVFLKNDASIGIVVGETAAAGVKNGQRGTVRGLIFNTVGAVIGAQIEDARTGRVLEFSGVDGVELAHGYAVTVHKSQGQTVDWHAHYAGNENRALSLVWLTRHRHVLQIYADYETFRDDRRALVGQMSVESRQGLADDYSVSTEREPYREVIFRYRGVCATYAAQMADIGMWADQYEESISEHPRWAASQELKAERNRLAVEISEDWEAYRVFAQQAGVTRHFIDEQAGKTERVLTHRQQRARERIEAYAALHTQAHAMLKEIKSTHPTRQAEHPNWGAYTELRQKRDALAADIAEDRTSHASFAREAGIAWTAIQKQGRAHREQAKAEGQMADRPAQQASPDLEASTVMEFNKLSRQIDRLKRAGDKEKALEARNKARELAAAIFAAGAEAEEGLTPKSRLKYRNYTAGLRGVARQQGRARGAIEAGQGAILPVAIEPTAGNERQPNAQAVTPEDLLRDRASEQLAGRAIAPEEFDAWSRARLESIRAEFLHEGQAERERRALDWLEIHAEDEWRAYISPVREQARGYVDQTAASIQTPAEDFEDRTEALIRASENLFQKEAVTTARAIAAPELLLQSRQERETAAKSAREEALRQVMAEQESSAEADISGGAALRERSQAAMNTWPRGPRNQAAGLVLSNDQWVRELQEERNGRLRAHPRVEMSDLSEGERKAHAAAAQHSRLDAREIKRLVNRARYREAFLDAIFGGASNGRVDKARLSWDNIKSRVLGEEMRRYERALWQIGLDKDRRALLVEREFSQRAADLGIDVQTAKLGLSREQRRILKTLIRREVKTARLATSITTRRDRFRTRNGSLEGDRDFLAEVLPHEATAHVKAIGQMRRQPVDVQQLLASRERSLAMEQATKARVPLFSSYKSLKIDEARVAVHEAEMRLYARALAEQGLAREQATRLIRLEAAARAAELGIIDQKEAVRINEEMKSHALADRRLETVTDLIDQGRSRGARVALVAEPDEIREAHERAAQFATLSRSEIVAGLRSIEAQEAYQAATEATRKASRPYLETRQEVNESKFSHREVAKFVFNEEMARYERALQIEGLSEADRVRLVEQEKLQRGFELRLISRAERDNGAVKVGVSLEPENWQRQNMRLGAIAEVIIRERPDSSDPSTRLSKAEIVTLARNIEWDLTEARAGEFGIGLEAAKAQTAISLELARSAVEKVEAARANERQRTLADESEQPATVEHGRQVTSSVGRSDDGVKTRDLQEAAEQFRASVQTGEAARTSGDREAIRKAEAAEKAAKAEIDRHERRTHEQKRATRHQRMHEAKRSAEEAFAKGDPAGFKKAADEARTLEKEAKTTRNITRDLVSDKRAEERLDELSQNEQQLASDRTAQR</sequence>
<dbReference type="SMART" id="SM00382">
    <property type="entry name" value="AAA"/>
    <property type="match status" value="1"/>
</dbReference>
<dbReference type="Pfam" id="PF03389">
    <property type="entry name" value="MobA_MobL"/>
    <property type="match status" value="1"/>
</dbReference>
<dbReference type="Gene3D" id="3.40.50.300">
    <property type="entry name" value="P-loop containing nucleotide triphosphate hydrolases"/>
    <property type="match status" value="2"/>
</dbReference>
<feature type="compositionally biased region" description="Basic and acidic residues" evidence="3">
    <location>
        <begin position="1344"/>
        <end position="1367"/>
    </location>
</feature>
<organism evidence="5 6">
    <name type="scientific">Microvirga splendida</name>
    <dbReference type="NCBI Taxonomy" id="2795727"/>
    <lineage>
        <taxon>Bacteria</taxon>
        <taxon>Pseudomonadati</taxon>
        <taxon>Pseudomonadota</taxon>
        <taxon>Alphaproteobacteria</taxon>
        <taxon>Hyphomicrobiales</taxon>
        <taxon>Methylobacteriaceae</taxon>
        <taxon>Microvirga</taxon>
    </lineage>
</organism>
<keyword evidence="6" id="KW-1185">Reference proteome</keyword>
<feature type="compositionally biased region" description="Basic and acidic residues" evidence="3">
    <location>
        <begin position="1996"/>
        <end position="2030"/>
    </location>
</feature>
<feature type="compositionally biased region" description="Polar residues" evidence="3">
    <location>
        <begin position="2031"/>
        <end position="2046"/>
    </location>
</feature>
<dbReference type="EMBL" id="JAELXT010000017">
    <property type="protein sequence ID" value="MBJ6126900.1"/>
    <property type="molecule type" value="Genomic_DNA"/>
</dbReference>
<comment type="similarity">
    <text evidence="1">Belongs to the MobA/MobL family.</text>
</comment>
<dbReference type="Gene3D" id="3.30.930.30">
    <property type="match status" value="1"/>
</dbReference>
<feature type="region of interest" description="Disordered" evidence="3">
    <location>
        <begin position="1344"/>
        <end position="1373"/>
    </location>
</feature>
<feature type="compositionally biased region" description="Basic and acidic residues" evidence="3">
    <location>
        <begin position="1906"/>
        <end position="1917"/>
    </location>
</feature>
<keyword evidence="2" id="KW-0184">Conjugation</keyword>
<feature type="compositionally biased region" description="Basic and acidic residues" evidence="3">
    <location>
        <begin position="1936"/>
        <end position="1968"/>
    </location>
</feature>
<feature type="compositionally biased region" description="Basic and acidic residues" evidence="3">
    <location>
        <begin position="1975"/>
        <end position="1987"/>
    </location>
</feature>
<evidence type="ECO:0000256" key="2">
    <source>
        <dbReference type="ARBA" id="ARBA00022971"/>
    </source>
</evidence>
<dbReference type="Gene3D" id="2.30.30.940">
    <property type="match status" value="1"/>
</dbReference>